<dbReference type="GO" id="GO:0015628">
    <property type="term" value="P:protein secretion by the type II secretion system"/>
    <property type="evidence" value="ECO:0007669"/>
    <property type="project" value="InterPro"/>
</dbReference>
<dbReference type="NCBIfam" id="TIGR02532">
    <property type="entry name" value="IV_pilin_GFxxxE"/>
    <property type="match status" value="1"/>
</dbReference>
<evidence type="ECO:0000256" key="3">
    <source>
        <dbReference type="ARBA" id="ARBA00022692"/>
    </source>
</evidence>
<dbReference type="GO" id="GO:0015627">
    <property type="term" value="C:type II protein secretion system complex"/>
    <property type="evidence" value="ECO:0007669"/>
    <property type="project" value="InterPro"/>
</dbReference>
<dbReference type="InterPro" id="IPR000983">
    <property type="entry name" value="Bac_GSPG_pilin"/>
</dbReference>
<proteinExistence type="predicted"/>
<dbReference type="InterPro" id="IPR012902">
    <property type="entry name" value="N_methyl_site"/>
</dbReference>
<dbReference type="EMBL" id="MHCJ01000003">
    <property type="protein sequence ID" value="OGY18320.1"/>
    <property type="molecule type" value="Genomic_DNA"/>
</dbReference>
<protein>
    <recommendedName>
        <fullName evidence="9">Type II secretion system protein GspG C-terminal domain-containing protein</fullName>
    </recommendedName>
</protein>
<dbReference type="InterPro" id="IPR045584">
    <property type="entry name" value="Pilin-like"/>
</dbReference>
<dbReference type="SUPFAM" id="SSF54523">
    <property type="entry name" value="Pili subunits"/>
    <property type="match status" value="1"/>
</dbReference>
<dbReference type="AlphaFoldDB" id="A0A1G1VSH7"/>
<gene>
    <name evidence="7" type="ORF">A2786_02270</name>
</gene>
<dbReference type="PANTHER" id="PTHR30093">
    <property type="entry name" value="GENERAL SECRETION PATHWAY PROTEIN G"/>
    <property type="match status" value="1"/>
</dbReference>
<reference evidence="7 8" key="1">
    <citation type="journal article" date="2016" name="Nat. Commun.">
        <title>Thousands of microbial genomes shed light on interconnected biogeochemical processes in an aquifer system.</title>
        <authorList>
            <person name="Anantharaman K."/>
            <person name="Brown C.T."/>
            <person name="Hug L.A."/>
            <person name="Sharon I."/>
            <person name="Castelle C.J."/>
            <person name="Probst A.J."/>
            <person name="Thomas B.C."/>
            <person name="Singh A."/>
            <person name="Wilkins M.J."/>
            <person name="Karaoz U."/>
            <person name="Brodie E.L."/>
            <person name="Williams K.H."/>
            <person name="Hubbard S.S."/>
            <person name="Banfield J.F."/>
        </authorList>
    </citation>
    <scope>NUCLEOTIDE SEQUENCE [LARGE SCALE GENOMIC DNA]</scope>
</reference>
<dbReference type="Pfam" id="PF07963">
    <property type="entry name" value="N_methyl"/>
    <property type="match status" value="1"/>
</dbReference>
<evidence type="ECO:0000313" key="8">
    <source>
        <dbReference type="Proteomes" id="UP000179233"/>
    </source>
</evidence>
<feature type="transmembrane region" description="Helical" evidence="6">
    <location>
        <begin position="12"/>
        <end position="33"/>
    </location>
</feature>
<dbReference type="PANTHER" id="PTHR30093:SF44">
    <property type="entry name" value="TYPE II SECRETION SYSTEM CORE PROTEIN G"/>
    <property type="match status" value="1"/>
</dbReference>
<dbReference type="GO" id="GO:0016020">
    <property type="term" value="C:membrane"/>
    <property type="evidence" value="ECO:0007669"/>
    <property type="project" value="UniProtKB-SubCell"/>
</dbReference>
<evidence type="ECO:0000256" key="4">
    <source>
        <dbReference type="ARBA" id="ARBA00022989"/>
    </source>
</evidence>
<name>A0A1G1VSH7_9BACT</name>
<evidence type="ECO:0000256" key="2">
    <source>
        <dbReference type="ARBA" id="ARBA00022481"/>
    </source>
</evidence>
<evidence type="ECO:0008006" key="9">
    <source>
        <dbReference type="Google" id="ProtNLM"/>
    </source>
</evidence>
<evidence type="ECO:0000256" key="6">
    <source>
        <dbReference type="SAM" id="Phobius"/>
    </source>
</evidence>
<accession>A0A1G1VSH7</accession>
<evidence type="ECO:0000256" key="5">
    <source>
        <dbReference type="ARBA" id="ARBA00023136"/>
    </source>
</evidence>
<evidence type="ECO:0000256" key="1">
    <source>
        <dbReference type="ARBA" id="ARBA00004167"/>
    </source>
</evidence>
<keyword evidence="5 6" id="KW-0472">Membrane</keyword>
<comment type="caution">
    <text evidence="7">The sequence shown here is derived from an EMBL/GenBank/DDBJ whole genome shotgun (WGS) entry which is preliminary data.</text>
</comment>
<keyword evidence="3 6" id="KW-0812">Transmembrane</keyword>
<keyword evidence="4 6" id="KW-1133">Transmembrane helix</keyword>
<evidence type="ECO:0000313" key="7">
    <source>
        <dbReference type="EMBL" id="OGY18320.1"/>
    </source>
</evidence>
<comment type="subcellular location">
    <subcellularLocation>
        <location evidence="1">Membrane</location>
        <topology evidence="1">Single-pass membrane protein</topology>
    </subcellularLocation>
</comment>
<keyword evidence="2" id="KW-0488">Methylation</keyword>
<dbReference type="PRINTS" id="PR00813">
    <property type="entry name" value="BCTERIALGSPG"/>
</dbReference>
<dbReference type="Proteomes" id="UP000179233">
    <property type="component" value="Unassembled WGS sequence"/>
</dbReference>
<dbReference type="Gene3D" id="3.30.700.10">
    <property type="entry name" value="Glycoprotein, Type 4 Pilin"/>
    <property type="match status" value="1"/>
</dbReference>
<organism evidence="7 8">
    <name type="scientific">Candidatus Chisholmbacteria bacterium RIFCSPHIGHO2_01_FULL_52_32</name>
    <dbReference type="NCBI Taxonomy" id="1797591"/>
    <lineage>
        <taxon>Bacteria</taxon>
        <taxon>Candidatus Chisholmiibacteriota</taxon>
    </lineage>
</organism>
<sequence>MRKNRGFTIIELLVALTIVAIITALAVASYTSARRNSRNAKRRGDMVALQQAFEQYYLSNQTYATPCSTMATGYLQGSFPAETLVGWNAYAQNCTATTYCVCARLEGGGGGNASNSTCTFGTGEYFCVANQQ</sequence>